<keyword evidence="3" id="KW-0378">Hydrolase</keyword>
<protein>
    <submittedName>
        <fullName evidence="3">Glycoside hydrolase family 73</fullName>
    </submittedName>
</protein>
<gene>
    <name evidence="3" type="ORF">GCM10011613_35720</name>
</gene>
<dbReference type="PANTHER" id="PTHR40572">
    <property type="entry name" value="PROTEIN BAX"/>
    <property type="match status" value="1"/>
</dbReference>
<dbReference type="InterPro" id="IPR002901">
    <property type="entry name" value="MGlyc_endo_b_GlcNAc-like_dom"/>
</dbReference>
<keyword evidence="1" id="KW-1133">Transmembrane helix</keyword>
<comment type="caution">
    <text evidence="3">The sequence shown here is derived from an EMBL/GenBank/DDBJ whole genome shotgun (WGS) entry which is preliminary data.</text>
</comment>
<accession>A0ABQ3BEL1</accession>
<name>A0ABQ3BEL1_9GAMM</name>
<evidence type="ECO:0000259" key="2">
    <source>
        <dbReference type="Pfam" id="PF01832"/>
    </source>
</evidence>
<keyword evidence="1" id="KW-0812">Transmembrane</keyword>
<organism evidence="3 4">
    <name type="scientific">Cellvibrio zantedeschiae</name>
    <dbReference type="NCBI Taxonomy" id="1237077"/>
    <lineage>
        <taxon>Bacteria</taxon>
        <taxon>Pseudomonadati</taxon>
        <taxon>Pseudomonadota</taxon>
        <taxon>Gammaproteobacteria</taxon>
        <taxon>Cellvibrionales</taxon>
        <taxon>Cellvibrionaceae</taxon>
        <taxon>Cellvibrio</taxon>
    </lineage>
</organism>
<proteinExistence type="predicted"/>
<evidence type="ECO:0000256" key="1">
    <source>
        <dbReference type="SAM" id="Phobius"/>
    </source>
</evidence>
<dbReference type="Proteomes" id="UP000619761">
    <property type="component" value="Unassembled WGS sequence"/>
</dbReference>
<dbReference type="PANTHER" id="PTHR40572:SF1">
    <property type="entry name" value="PROTEIN BAX"/>
    <property type="match status" value="1"/>
</dbReference>
<evidence type="ECO:0000313" key="4">
    <source>
        <dbReference type="Proteomes" id="UP000619761"/>
    </source>
</evidence>
<dbReference type="Pfam" id="PF01832">
    <property type="entry name" value="Glucosaminidase"/>
    <property type="match status" value="1"/>
</dbReference>
<dbReference type="RefSeq" id="WP_189421126.1">
    <property type="nucleotide sequence ID" value="NZ_BMYZ01000004.1"/>
</dbReference>
<dbReference type="Gene3D" id="1.10.530.10">
    <property type="match status" value="1"/>
</dbReference>
<dbReference type="InterPro" id="IPR053195">
    <property type="entry name" value="Bax-like"/>
</dbReference>
<reference evidence="4" key="1">
    <citation type="journal article" date="2019" name="Int. J. Syst. Evol. Microbiol.">
        <title>The Global Catalogue of Microorganisms (GCM) 10K type strain sequencing project: providing services to taxonomists for standard genome sequencing and annotation.</title>
        <authorList>
            <consortium name="The Broad Institute Genomics Platform"/>
            <consortium name="The Broad Institute Genome Sequencing Center for Infectious Disease"/>
            <person name="Wu L."/>
            <person name="Ma J."/>
        </authorList>
    </citation>
    <scope>NUCLEOTIDE SEQUENCE [LARGE SCALE GENOMIC DNA]</scope>
    <source>
        <strain evidence="4">KCTC 32239</strain>
    </source>
</reference>
<feature type="domain" description="Mannosyl-glycoprotein endo-beta-N-acetylglucosamidase-like" evidence="2">
    <location>
        <begin position="131"/>
        <end position="260"/>
    </location>
</feature>
<dbReference type="GO" id="GO:0016787">
    <property type="term" value="F:hydrolase activity"/>
    <property type="evidence" value="ECO:0007669"/>
    <property type="project" value="UniProtKB-KW"/>
</dbReference>
<dbReference type="EMBL" id="BMYZ01000004">
    <property type="protein sequence ID" value="GGY87395.1"/>
    <property type="molecule type" value="Genomic_DNA"/>
</dbReference>
<keyword evidence="1" id="KW-0472">Membrane</keyword>
<sequence>MQQSFSKWFLGLALIAYAIGTLILVFLLSLNPLSGKIDSDVLTSNTLLPDLTLINQPMERVQLFIGIMRPLVEQKNELLISTRERLLQIKSEVDQKHELGFVDREQLNRLREDFSVSVEDYPSDKQAVEVLLSRVDIIPPAMVIAQAAIESGWGTSFFAQEGNNLFGEWCFKKGCGIVPTRRAASAKHEVRRFDSIEDSINSYYRNINTNNAYRSLRDLRAKIRHDKNKFTGHALVAGLGKYCGRGDIYITEVRSLINHTNLE</sequence>
<evidence type="ECO:0000313" key="3">
    <source>
        <dbReference type="EMBL" id="GGY87395.1"/>
    </source>
</evidence>
<keyword evidence="4" id="KW-1185">Reference proteome</keyword>
<feature type="transmembrane region" description="Helical" evidence="1">
    <location>
        <begin position="9"/>
        <end position="30"/>
    </location>
</feature>